<feature type="region of interest" description="Disordered" evidence="1">
    <location>
        <begin position="282"/>
        <end position="303"/>
    </location>
</feature>
<accession>A0A0K1EJ66</accession>
<dbReference type="Pfam" id="PF13360">
    <property type="entry name" value="PQQ_2"/>
    <property type="match status" value="1"/>
</dbReference>
<dbReference type="InterPro" id="IPR015943">
    <property type="entry name" value="WD40/YVTN_repeat-like_dom_sf"/>
</dbReference>
<dbReference type="STRING" id="52.CMC5_048680"/>
<dbReference type="PATRIC" id="fig|52.7.peg.5379"/>
<dbReference type="InterPro" id="IPR018391">
    <property type="entry name" value="PQQ_b-propeller_rpt"/>
</dbReference>
<dbReference type="Proteomes" id="UP000067626">
    <property type="component" value="Chromosome"/>
</dbReference>
<dbReference type="PANTHER" id="PTHR34512:SF30">
    <property type="entry name" value="OUTER MEMBRANE PROTEIN ASSEMBLY FACTOR BAMB"/>
    <property type="match status" value="1"/>
</dbReference>
<evidence type="ECO:0000313" key="3">
    <source>
        <dbReference type="EMBL" id="AKT40712.1"/>
    </source>
</evidence>
<dbReference type="SMART" id="SM00564">
    <property type="entry name" value="PQQ"/>
    <property type="match status" value="4"/>
</dbReference>
<dbReference type="Gene3D" id="2.130.10.10">
    <property type="entry name" value="YVTN repeat-like/Quinoprotein amine dehydrogenase"/>
    <property type="match status" value="2"/>
</dbReference>
<dbReference type="InterPro" id="IPR002372">
    <property type="entry name" value="PQQ_rpt_dom"/>
</dbReference>
<name>A0A0K1EJ66_CHOCO</name>
<dbReference type="EMBL" id="CP012159">
    <property type="protein sequence ID" value="AKT40712.1"/>
    <property type="molecule type" value="Genomic_DNA"/>
</dbReference>
<feature type="compositionally biased region" description="Basic and acidic residues" evidence="1">
    <location>
        <begin position="387"/>
        <end position="402"/>
    </location>
</feature>
<organism evidence="3 4">
    <name type="scientific">Chondromyces crocatus</name>
    <dbReference type="NCBI Taxonomy" id="52"/>
    <lineage>
        <taxon>Bacteria</taxon>
        <taxon>Pseudomonadati</taxon>
        <taxon>Myxococcota</taxon>
        <taxon>Polyangia</taxon>
        <taxon>Polyangiales</taxon>
        <taxon>Polyangiaceae</taxon>
        <taxon>Chondromyces</taxon>
    </lineage>
</organism>
<dbReference type="PANTHER" id="PTHR34512">
    <property type="entry name" value="CELL SURFACE PROTEIN"/>
    <property type="match status" value="1"/>
</dbReference>
<dbReference type="InterPro" id="IPR011047">
    <property type="entry name" value="Quinoprotein_ADH-like_sf"/>
</dbReference>
<dbReference type="KEGG" id="ccro:CMC5_048680"/>
<gene>
    <name evidence="3" type="ORF">CMC5_048680</name>
</gene>
<reference evidence="3 4" key="1">
    <citation type="submission" date="2015-07" db="EMBL/GenBank/DDBJ databases">
        <title>Genome analysis of myxobacterium Chondromyces crocatus Cm c5 reveals a high potential for natural compound synthesis and the genetic basis for the loss of fruiting body formation.</title>
        <authorList>
            <person name="Zaburannyi N."/>
            <person name="Bunk B."/>
            <person name="Maier J."/>
            <person name="Overmann J."/>
            <person name="Mueller R."/>
        </authorList>
    </citation>
    <scope>NUCLEOTIDE SEQUENCE [LARGE SCALE GENOMIC DNA]</scope>
    <source>
        <strain evidence="3 4">Cm c5</strain>
    </source>
</reference>
<evidence type="ECO:0000259" key="2">
    <source>
        <dbReference type="Pfam" id="PF13360"/>
    </source>
</evidence>
<proteinExistence type="predicted"/>
<evidence type="ECO:0000313" key="4">
    <source>
        <dbReference type="Proteomes" id="UP000067626"/>
    </source>
</evidence>
<dbReference type="OrthoDB" id="246101at2"/>
<dbReference type="SUPFAM" id="SSF50998">
    <property type="entry name" value="Quinoprotein alcohol dehydrogenase-like"/>
    <property type="match status" value="1"/>
</dbReference>
<feature type="region of interest" description="Disordered" evidence="1">
    <location>
        <begin position="384"/>
        <end position="405"/>
    </location>
</feature>
<dbReference type="AlphaFoldDB" id="A0A0K1EJ66"/>
<sequence>MMKEFRRACLPGQEARPAQVAPALGAAGRQVSVARAPHAPSAGGGVALDGRKSEGAAPLAARRQLVQSTAMRAQKLGKVPTLPSIPQRMHGLSLVADNTLPSSPEPALLHELLELLERSPRERGAPAWIEDPAALPLHAEADPVALICDLADAVADVATGRRGRAVVRLCVEPEPWELGLERAGRDIHATTFQGGEVPAVALHERRVAGQGLCAFVLAALDRAGRSASPTQVPRLAAARRRLEGALPFPDEEATTDLAVVGVEPTGEIPVVIASEVLLRSNTAPESGGATESRSSGAKSVPPPVQRSDLFSLLFRGRVRVAVGEHARELPDVLVFVVAEQLTALALEALDAWTRSRPYHRRVTAGGALLGIRVHGEGGLSLSLGLSRPREVGPSRGSDRGESRTQPWTFPAVDVAALAQGVIAFGRALCRTLSRRDRSQASNLRLHAFRARVRELSERLREVTRNDAKINEAPESYRAFAEATRAAAAQATADTFSRTRLRFSARWVTAIPSLDLRSTFLCGDVLVAGTAREICCLDRRTGELVWQQPAPRAVSVMTPVGLGRLLPDGTLCLHDLTSGEVAWSTRLSPRAGGSAAGAVVSAPGLPRTLIVSEGARHLAAVDLHGGDVRWRYAARRGESFRLRRAGKLVVVVSGEPSLSALDVLTGEVVWRFCDRLRFNAPVAVDHDALFALAGDGALVGRGGARLHHLDPWSGAARWSVDLPAHGAPVGAPLLAAETVCVVTHGRRGTGLVAYDRQTGAARFDVAICAGAASCMVVDDVIVVNSEGGELIGVGALDGQIRYRHVFGGGAEGDRPRRLEPVLRSGALFVPQSEVHVVRSRDGAPLGKVPTDLIPDLLRVDERCDVYVAEESGHIAAFTAGPRLSLVS</sequence>
<feature type="compositionally biased region" description="Polar residues" evidence="1">
    <location>
        <begin position="282"/>
        <end position="297"/>
    </location>
</feature>
<evidence type="ECO:0000256" key="1">
    <source>
        <dbReference type="SAM" id="MobiDB-lite"/>
    </source>
</evidence>
<keyword evidence="4" id="KW-1185">Reference proteome</keyword>
<protein>
    <recommendedName>
        <fullName evidence="2">Pyrrolo-quinoline quinone repeat domain-containing protein</fullName>
    </recommendedName>
</protein>
<feature type="domain" description="Pyrrolo-quinoline quinone repeat" evidence="2">
    <location>
        <begin position="567"/>
        <end position="798"/>
    </location>
</feature>